<feature type="domain" description="Glycosyltransferase 2-like" evidence="2">
    <location>
        <begin position="581"/>
        <end position="710"/>
    </location>
</feature>
<proteinExistence type="inferred from homology"/>
<reference evidence="3 4" key="1">
    <citation type="submission" date="2019-01" db="EMBL/GenBank/DDBJ databases">
        <title>Draft genome sequences of the type strains of six Macrococcus species.</title>
        <authorList>
            <person name="Mazhar S."/>
            <person name="Altermann E."/>
            <person name="Hill C."/>
            <person name="Mcauliffe O."/>
        </authorList>
    </citation>
    <scope>NUCLEOTIDE SEQUENCE [LARGE SCALE GENOMIC DNA]</scope>
    <source>
        <strain evidence="3 4">ATCC 51825</strain>
    </source>
</reference>
<sequence length="898" mass="104630">MVFSREHNFQDKIVKRILNPDEVSETTEEQSAKNVSEATPVSFDVLETERKIERYQQYQDVLSRDYHLALSLLGNMKENESFVDFLEKWQREGKTDFFSKLEPYLATLPESNGSRVFNKINKRVGIICDEFLYNSYKDVVDLVYIPHDYEEIDLNFDFVIIATAWTGIDKSWSGLASLNGAVRRHAIELIALLRAKQIPVIFYSKEDPVNYDVFKDLATYCDYIYTSAIEIEDAYREYTGNDKVSTLSFGINPHYHNPVGTRTDLSRRYKDEVIFAGSWMVRYPQRNKEAARIFDAIIKNDTELTIIDRNLELQRSRYYFPLRYIPNVTGPLSHENLQKIHKIFRWAINVNSVKYSDTMFANRIYELQAFGNLLLSNYSVGVNNKFPNVFILNHQSDFRTIFNNLSEDDLKSIQAKGIRSVMRSETTYHRILQIMHDIGIDYTDTFEHAIYVVVPEITASIQQQFDAQSYGNKHLMTERDFNAAGLTEGFVTYFKDPYYYEEYYLEDLYSAFKYTDVDFVTKSADESEHHNYTSSQYDGLTLYDISTMKQADLTGYALDRVEVTTPQALAAIPVNRSKKLSVIIPIHNNGTYLEDKCMASLKRSSMYDEMEIIFVNDGSTDELTIQIINRLRRQNPSIVYYEFDSGSGSASRPRNKGAELASTDFITYLDPDNEAIGDGYKYLYDKLQDNPDLDMVVGNILKEDNKKRSEFNFYVTGTKYNNGEALITDPHDFMERCGLRAQSIQALVVKSDIIKKNNLRMVEGAAGQDTMFFQELVLNSRQVLLVKEYIHMYYAAVSGSVTNTISKKFFDKYYKLETERIPFLLKNKLMDTYMEKRFNFYVKGWYIVRLDRINPEERAEAITRFLDIYSLYDEYDRPEDKDLNDVIKSLKEEVNYHK</sequence>
<evidence type="ECO:0000256" key="1">
    <source>
        <dbReference type="ARBA" id="ARBA00006739"/>
    </source>
</evidence>
<dbReference type="PANTHER" id="PTHR22916:SF3">
    <property type="entry name" value="UDP-GLCNAC:BETAGAL BETA-1,3-N-ACETYLGLUCOSAMINYLTRANSFERASE-LIKE PROTEIN 1"/>
    <property type="match status" value="1"/>
</dbReference>
<keyword evidence="4" id="KW-1185">Reference proteome</keyword>
<dbReference type="CDD" id="cd00761">
    <property type="entry name" value="Glyco_tranf_GTA_type"/>
    <property type="match status" value="1"/>
</dbReference>
<dbReference type="GO" id="GO:0016758">
    <property type="term" value="F:hexosyltransferase activity"/>
    <property type="evidence" value="ECO:0007669"/>
    <property type="project" value="UniProtKB-ARBA"/>
</dbReference>
<dbReference type="InterPro" id="IPR001173">
    <property type="entry name" value="Glyco_trans_2-like"/>
</dbReference>
<evidence type="ECO:0000313" key="3">
    <source>
        <dbReference type="EMBL" id="TDM14903.1"/>
    </source>
</evidence>
<dbReference type="AlphaFoldDB" id="A0A4R6C161"/>
<dbReference type="Gene3D" id="3.90.550.10">
    <property type="entry name" value="Spore Coat Polysaccharide Biosynthesis Protein SpsA, Chain A"/>
    <property type="match status" value="1"/>
</dbReference>
<gene>
    <name evidence="3" type="ORF">ERX55_02895</name>
</gene>
<dbReference type="RefSeq" id="WP_133451093.1">
    <property type="nucleotide sequence ID" value="NZ_SCWF01000002.1"/>
</dbReference>
<evidence type="ECO:0000313" key="4">
    <source>
        <dbReference type="Proteomes" id="UP000294843"/>
    </source>
</evidence>
<dbReference type="EMBL" id="SCWF01000002">
    <property type="protein sequence ID" value="TDM14903.1"/>
    <property type="molecule type" value="Genomic_DNA"/>
</dbReference>
<dbReference type="SUPFAM" id="SSF53448">
    <property type="entry name" value="Nucleotide-diphospho-sugar transferases"/>
    <property type="match status" value="1"/>
</dbReference>
<keyword evidence="3" id="KW-0808">Transferase</keyword>
<evidence type="ECO:0000259" key="2">
    <source>
        <dbReference type="Pfam" id="PF00535"/>
    </source>
</evidence>
<dbReference type="OrthoDB" id="7019976at2"/>
<dbReference type="InterPro" id="IPR029044">
    <property type="entry name" value="Nucleotide-diphossugar_trans"/>
</dbReference>
<protein>
    <submittedName>
        <fullName evidence="3">Glycosyltransferase</fullName>
    </submittedName>
</protein>
<comment type="similarity">
    <text evidence="1">Belongs to the glycosyltransferase 2 family.</text>
</comment>
<dbReference type="Pfam" id="PF00535">
    <property type="entry name" value="Glycos_transf_2"/>
    <property type="match status" value="1"/>
</dbReference>
<dbReference type="Proteomes" id="UP000294843">
    <property type="component" value="Unassembled WGS sequence"/>
</dbReference>
<organism evidence="3 4">
    <name type="scientific">Macrococcus bovicus</name>
    <dbReference type="NCBI Taxonomy" id="69968"/>
    <lineage>
        <taxon>Bacteria</taxon>
        <taxon>Bacillati</taxon>
        <taxon>Bacillota</taxon>
        <taxon>Bacilli</taxon>
        <taxon>Bacillales</taxon>
        <taxon>Staphylococcaceae</taxon>
        <taxon>Macrococcus</taxon>
    </lineage>
</organism>
<accession>A0A4R6C161</accession>
<comment type="caution">
    <text evidence="3">The sequence shown here is derived from an EMBL/GenBank/DDBJ whole genome shotgun (WGS) entry which is preliminary data.</text>
</comment>
<dbReference type="PANTHER" id="PTHR22916">
    <property type="entry name" value="GLYCOSYLTRANSFERASE"/>
    <property type="match status" value="1"/>
</dbReference>
<name>A0A4R6C161_9STAP</name>